<protein>
    <submittedName>
        <fullName evidence="1">Uncharacterized protein</fullName>
    </submittedName>
</protein>
<dbReference type="Proteomes" id="UP000024635">
    <property type="component" value="Unassembled WGS sequence"/>
</dbReference>
<evidence type="ECO:0000313" key="2">
    <source>
        <dbReference type="Proteomes" id="UP000024635"/>
    </source>
</evidence>
<organism evidence="1 2">
    <name type="scientific">Ancylostoma ceylanicum</name>
    <dbReference type="NCBI Taxonomy" id="53326"/>
    <lineage>
        <taxon>Eukaryota</taxon>
        <taxon>Metazoa</taxon>
        <taxon>Ecdysozoa</taxon>
        <taxon>Nematoda</taxon>
        <taxon>Chromadorea</taxon>
        <taxon>Rhabditida</taxon>
        <taxon>Rhabditina</taxon>
        <taxon>Rhabditomorpha</taxon>
        <taxon>Strongyloidea</taxon>
        <taxon>Ancylostomatidae</taxon>
        <taxon>Ancylostomatinae</taxon>
        <taxon>Ancylostoma</taxon>
    </lineage>
</organism>
<dbReference type="EMBL" id="JARK01001565">
    <property type="protein sequence ID" value="EYB89675.1"/>
    <property type="molecule type" value="Genomic_DNA"/>
</dbReference>
<evidence type="ECO:0000313" key="1">
    <source>
        <dbReference type="EMBL" id="EYB89675.1"/>
    </source>
</evidence>
<reference evidence="2" key="1">
    <citation type="journal article" date="2015" name="Nat. Genet.">
        <title>The genome and transcriptome of the zoonotic hookworm Ancylostoma ceylanicum identify infection-specific gene families.</title>
        <authorList>
            <person name="Schwarz E.M."/>
            <person name="Hu Y."/>
            <person name="Antoshechkin I."/>
            <person name="Miller M.M."/>
            <person name="Sternberg P.W."/>
            <person name="Aroian R.V."/>
        </authorList>
    </citation>
    <scope>NUCLEOTIDE SEQUENCE</scope>
    <source>
        <strain evidence="2">HY135</strain>
    </source>
</reference>
<keyword evidence="2" id="KW-1185">Reference proteome</keyword>
<proteinExistence type="predicted"/>
<gene>
    <name evidence="1" type="primary">Acey_s0229.g2928</name>
    <name evidence="1" type="ORF">Y032_0229g2928</name>
</gene>
<comment type="caution">
    <text evidence="1">The sequence shown here is derived from an EMBL/GenBank/DDBJ whole genome shotgun (WGS) entry which is preliminary data.</text>
</comment>
<name>A0A016SGF0_9BILA</name>
<dbReference type="OrthoDB" id="5873780at2759"/>
<accession>A0A016SGF0</accession>
<dbReference type="AlphaFoldDB" id="A0A016SGF0"/>
<sequence length="220" mass="24368">MPGIGGHIECFKSHTVPLKVATAFGEEIDIVVQTKPVITNGFPSVNLDPNGIAFLKPNNICLANSKLRGQHQNPHVLVGLDYYHDLVTEITNGARTQAGFHIASTVFGPTIYGRGISGNFTSNSMCHSLTAIQSETEHELLQKIFELDGLGITPEECQTDEKVHKYFEKYSKMISFENNVIKAPFPLKDNIAELDQNYSVAIKRLASLQLALRNNSEQRK</sequence>